<dbReference type="GO" id="GO:0005509">
    <property type="term" value="F:calcium ion binding"/>
    <property type="evidence" value="ECO:0007669"/>
    <property type="project" value="InterPro"/>
</dbReference>
<dbReference type="EMBL" id="HBKN01023933">
    <property type="protein sequence ID" value="CAE2306190.1"/>
    <property type="molecule type" value="Transcribed_RNA"/>
</dbReference>
<keyword evidence="1" id="KW-0175">Coiled coil</keyword>
<dbReference type="AlphaFoldDB" id="A0A7S4NS83"/>
<feature type="region of interest" description="Disordered" evidence="2">
    <location>
        <begin position="357"/>
        <end position="383"/>
    </location>
</feature>
<dbReference type="PROSITE" id="PS50222">
    <property type="entry name" value="EF_HAND_2"/>
    <property type="match status" value="1"/>
</dbReference>
<evidence type="ECO:0000313" key="4">
    <source>
        <dbReference type="EMBL" id="CAE2306190.1"/>
    </source>
</evidence>
<reference evidence="4" key="1">
    <citation type="submission" date="2021-01" db="EMBL/GenBank/DDBJ databases">
        <authorList>
            <person name="Corre E."/>
            <person name="Pelletier E."/>
            <person name="Niang G."/>
            <person name="Scheremetjew M."/>
            <person name="Finn R."/>
            <person name="Kale V."/>
            <person name="Holt S."/>
            <person name="Cochrane G."/>
            <person name="Meng A."/>
            <person name="Brown T."/>
            <person name="Cohen L."/>
        </authorList>
    </citation>
    <scope>NUCLEOTIDE SEQUENCE</scope>
    <source>
        <strain evidence="4">CCMP 2712</strain>
    </source>
</reference>
<dbReference type="SUPFAM" id="SSF47473">
    <property type="entry name" value="EF-hand"/>
    <property type="match status" value="1"/>
</dbReference>
<gene>
    <name evidence="4" type="ORF">GTHE00462_LOCUS18717</name>
</gene>
<proteinExistence type="predicted"/>
<name>A0A7S4NS83_GUITH</name>
<evidence type="ECO:0000256" key="1">
    <source>
        <dbReference type="SAM" id="Coils"/>
    </source>
</evidence>
<protein>
    <recommendedName>
        <fullName evidence="3">EF-hand domain-containing protein</fullName>
    </recommendedName>
</protein>
<evidence type="ECO:0000259" key="3">
    <source>
        <dbReference type="PROSITE" id="PS50222"/>
    </source>
</evidence>
<accession>A0A7S4NS83</accession>
<sequence>MFGAENPLEGSLSSKQLNYIRDTFAAVSSISGHINRDQFEEVFLKLELKPTLEQIDELWQSMDTTNCGQVDIKDFTRVCGELLIATTFPREGIASSNSTEMADFKRIFGTQIPPWLENDGWPLQSESLGTQLRINCLQTRLSGTGELFRMLIEKISHLEVCRSSLTHEVEALKPCQEKLVEVETELKKEQDKTKSLQRENESLTRDLSVLRRMVIELGGDESSLPAKRSAFTKEQEHILHELQEQVRELSMPDERYCRLEECVEQLTRTNAELIEKCEASESLLQSVLQVNQYLVSRQDDHLKKLQDNQSKLVDAELECSRIQHAQILSSKISQELASRLDLAAVLLSAKFGPVEGSAAGDVERQQDEEEEAETRNGGGGAERVQNSLQRFDEGAESWLAAHQQLGEEEEVKKARALRDKISLVGEVLDARSALEGYLYSLRVAERNVENLADANSQIMRQLLLHMLNKKEAKESSRERSSEAYTVAREQAELYNSLLTPKVGPGSSTQKMPLWLFKDSGQTSMHQELKGISLPSNRRPAFDSASHESIAKWLQEFRVRMKQASVRFLAAQDSTVLGAELYTKIAFEKLMKRANAITEDMIREAAMLRSGENQNNELAYQLSLLLEETVDTTSRMNSLAAVVHDIMFKRIIKLQESSELESNGLSKDESLVSLASLSGILGEITTSNVEAERMRVMLADIEKAIVDHKLGIDHRANGFLNSRNAGSQLARVQRQVQHNTLFGLMTSRLSDAKAAVTSKE</sequence>
<dbReference type="InterPro" id="IPR002048">
    <property type="entry name" value="EF_hand_dom"/>
</dbReference>
<dbReference type="InterPro" id="IPR011992">
    <property type="entry name" value="EF-hand-dom_pair"/>
</dbReference>
<feature type="domain" description="EF-hand" evidence="3">
    <location>
        <begin position="50"/>
        <end position="85"/>
    </location>
</feature>
<evidence type="ECO:0000256" key="2">
    <source>
        <dbReference type="SAM" id="MobiDB-lite"/>
    </source>
</evidence>
<organism evidence="4">
    <name type="scientific">Guillardia theta</name>
    <name type="common">Cryptophyte</name>
    <name type="synonym">Cryptomonas phi</name>
    <dbReference type="NCBI Taxonomy" id="55529"/>
    <lineage>
        <taxon>Eukaryota</taxon>
        <taxon>Cryptophyceae</taxon>
        <taxon>Pyrenomonadales</taxon>
        <taxon>Geminigeraceae</taxon>
        <taxon>Guillardia</taxon>
    </lineage>
</organism>
<feature type="coiled-coil region" evidence="1">
    <location>
        <begin position="179"/>
        <end position="213"/>
    </location>
</feature>
<dbReference type="Gene3D" id="1.10.238.10">
    <property type="entry name" value="EF-hand"/>
    <property type="match status" value="1"/>
</dbReference>